<evidence type="ECO:0000313" key="3">
    <source>
        <dbReference type="Proteomes" id="UP000019149"/>
    </source>
</evidence>
<keyword evidence="3" id="KW-1185">Reference proteome</keyword>
<evidence type="ECO:0000313" key="2">
    <source>
        <dbReference type="EMBL" id="EUB55239.1"/>
    </source>
</evidence>
<feature type="transmembrane region" description="Helical" evidence="1">
    <location>
        <begin position="199"/>
        <end position="217"/>
    </location>
</feature>
<name>W6UP89_ECHGR</name>
<proteinExistence type="predicted"/>
<keyword evidence="1" id="KW-0812">Transmembrane</keyword>
<feature type="transmembrane region" description="Helical" evidence="1">
    <location>
        <begin position="168"/>
        <end position="187"/>
    </location>
</feature>
<keyword evidence="1" id="KW-1133">Transmembrane helix</keyword>
<dbReference type="EMBL" id="APAU02000174">
    <property type="protein sequence ID" value="EUB55239.1"/>
    <property type="molecule type" value="Genomic_DNA"/>
</dbReference>
<reference evidence="2 3" key="1">
    <citation type="journal article" date="2013" name="Nat. Genet.">
        <title>The genome of the hydatid tapeworm Echinococcus granulosus.</title>
        <authorList>
            <person name="Zheng H."/>
            <person name="Zhang W."/>
            <person name="Zhang L."/>
            <person name="Zhang Z."/>
            <person name="Li J."/>
            <person name="Lu G."/>
            <person name="Zhu Y."/>
            <person name="Wang Y."/>
            <person name="Huang Y."/>
            <person name="Liu J."/>
            <person name="Kang H."/>
            <person name="Chen J."/>
            <person name="Wang L."/>
            <person name="Chen A."/>
            <person name="Yu S."/>
            <person name="Gao Z."/>
            <person name="Jin L."/>
            <person name="Gu W."/>
            <person name="Wang Z."/>
            <person name="Zhao L."/>
            <person name="Shi B."/>
            <person name="Wen H."/>
            <person name="Lin R."/>
            <person name="Jones M.K."/>
            <person name="Brejova B."/>
            <person name="Vinar T."/>
            <person name="Zhao G."/>
            <person name="McManus D.P."/>
            <person name="Chen Z."/>
            <person name="Zhou Y."/>
            <person name="Wang S."/>
        </authorList>
    </citation>
    <scope>NUCLEOTIDE SEQUENCE [LARGE SCALE GENOMIC DNA]</scope>
</reference>
<accession>W6UP89</accession>
<comment type="caution">
    <text evidence="2">The sequence shown here is derived from an EMBL/GenBank/DDBJ whole genome shotgun (WGS) entry which is preliminary data.</text>
</comment>
<gene>
    <name evidence="2" type="ORF">EGR_09902</name>
</gene>
<sequence>MLTSEATPTRFTEINGNCFPFKFLNYQGILVMCFLNLTLPSLNVEVQFKQWEYSGGVFMHTSSVWHEQAIAITQRRWHQGRPKCHLSDAHSVKFHMTFRYNSIFVKSERIVREVMENLRWLLCLFACRLIFDSDLVELRTECHINVTLMTHHLKWDNLNTKKLRHLSILFYFYFIAGKPVTLTFRLGHRLMERPHVLQFLALLDYCLFQPLIFLTHLSHTSTF</sequence>
<dbReference type="KEGG" id="egl:EGR_09902"/>
<dbReference type="Proteomes" id="UP000019149">
    <property type="component" value="Unassembled WGS sequence"/>
</dbReference>
<dbReference type="RefSeq" id="XP_024346435.1">
    <property type="nucleotide sequence ID" value="XM_024499151.1"/>
</dbReference>
<evidence type="ECO:0000256" key="1">
    <source>
        <dbReference type="SAM" id="Phobius"/>
    </source>
</evidence>
<protein>
    <submittedName>
        <fullName evidence="2">Uncharacterized protein</fullName>
    </submittedName>
</protein>
<dbReference type="CTD" id="36345617"/>
<organism evidence="2 3">
    <name type="scientific">Echinococcus granulosus</name>
    <name type="common">Hydatid tapeworm</name>
    <dbReference type="NCBI Taxonomy" id="6210"/>
    <lineage>
        <taxon>Eukaryota</taxon>
        <taxon>Metazoa</taxon>
        <taxon>Spiralia</taxon>
        <taxon>Lophotrochozoa</taxon>
        <taxon>Platyhelminthes</taxon>
        <taxon>Cestoda</taxon>
        <taxon>Eucestoda</taxon>
        <taxon>Cyclophyllidea</taxon>
        <taxon>Taeniidae</taxon>
        <taxon>Echinococcus</taxon>
        <taxon>Echinococcus granulosus group</taxon>
    </lineage>
</organism>
<keyword evidence="1" id="KW-0472">Membrane</keyword>
<dbReference type="AlphaFoldDB" id="W6UP89"/>
<dbReference type="GeneID" id="36345617"/>